<name>A0A073IUI5_9BACT</name>
<keyword evidence="2" id="KW-1185">Reference proteome</keyword>
<protein>
    <submittedName>
        <fullName evidence="1">Uncharacterized protein</fullName>
    </submittedName>
</protein>
<dbReference type="STRING" id="2754.EH55_01360"/>
<gene>
    <name evidence="1" type="ORF">EH55_01360</name>
</gene>
<evidence type="ECO:0000313" key="1">
    <source>
        <dbReference type="EMBL" id="KEJ93454.1"/>
    </source>
</evidence>
<organism evidence="1 2">
    <name type="scientific">Synergistes jonesii</name>
    <dbReference type="NCBI Taxonomy" id="2754"/>
    <lineage>
        <taxon>Bacteria</taxon>
        <taxon>Thermotogati</taxon>
        <taxon>Synergistota</taxon>
        <taxon>Synergistia</taxon>
        <taxon>Synergistales</taxon>
        <taxon>Synergistaceae</taxon>
        <taxon>Synergistes</taxon>
    </lineage>
</organism>
<evidence type="ECO:0000313" key="2">
    <source>
        <dbReference type="Proteomes" id="UP000027665"/>
    </source>
</evidence>
<comment type="caution">
    <text evidence="1">The sequence shown here is derived from an EMBL/GenBank/DDBJ whole genome shotgun (WGS) entry which is preliminary data.</text>
</comment>
<reference evidence="1 2" key="1">
    <citation type="submission" date="2014-04" db="EMBL/GenBank/DDBJ databases">
        <title>Draft Genome Sequence of Synergistes jonesii.</title>
        <authorList>
            <person name="Coil D.A."/>
            <person name="Eisen J.A."/>
            <person name="Holland-Moritz H.E."/>
        </authorList>
    </citation>
    <scope>NUCLEOTIDE SEQUENCE [LARGE SCALE GENOMIC DNA]</scope>
    <source>
        <strain evidence="1 2">78-1</strain>
    </source>
</reference>
<accession>A0A073IUI5</accession>
<proteinExistence type="predicted"/>
<dbReference type="GeneID" id="90982336"/>
<dbReference type="EMBL" id="JMKI01000002">
    <property type="protein sequence ID" value="KEJ93454.1"/>
    <property type="molecule type" value="Genomic_DNA"/>
</dbReference>
<dbReference type="RefSeq" id="WP_037973910.1">
    <property type="nucleotide sequence ID" value="NZ_JMKI01000002.1"/>
</dbReference>
<sequence length="456" mass="50464">MATAYKRRIAPVPRGDFVAGTVYSRLDVVRYGANSYICRVAASSSRWIDAEWMLLNTDGTNNKQGTMLVYTTAAELKADRTLSAGMTVQLLGRSIKGDHYAGVYVIESNTHPPFYRDEDDVLLLSSGAIARKLCRGIVMANTRDAIMQGADEYTEGSILACALSYYLNNDKFYYGNDYVGSNATNVVALGLSGGKYQIDCSSYVDLVTSGVFFDASVYAGNSVNSYASWGYDWTDRADYYNGTAFNLHRIAANDITYYCHERGCSYKPNAAWSNVKTGDIVSYDNHPDNVMLWNEIGHVALVVGVDDAGVKVIDVGDDVVSYRYMSAQEKAQVTYLARLPLRRGAVTTIAFSDRTEFYAYLATFWALLCKNQTVKIAFQLEGMTDAVLGGKYLRCEIFKHTERDGWLRFSGYSTGTLPEGEFDILVPIQNEAVTATALQNHDKFLDTLRKVAADGN</sequence>
<dbReference type="Proteomes" id="UP000027665">
    <property type="component" value="Unassembled WGS sequence"/>
</dbReference>
<dbReference type="AlphaFoldDB" id="A0A073IUI5"/>
<dbReference type="OrthoDB" id="8197at2"/>